<proteinExistence type="predicted"/>
<name>A0A432PC65_9HYPH</name>
<accession>A0A432PC65</accession>
<evidence type="ECO:0000313" key="1">
    <source>
        <dbReference type="EMBL" id="RUM20471.1"/>
    </source>
</evidence>
<sequence>MDHHTAPRQFGAQFVQRHIAIAGNMRGNPLAMRPQFTTAWGMTCVAGATEPYNRCRIIILLTNRGETLPPSMAR</sequence>
<dbReference type="Proteomes" id="UP000278823">
    <property type="component" value="Unassembled WGS sequence"/>
</dbReference>
<dbReference type="EMBL" id="RJTH01000015">
    <property type="protein sequence ID" value="RUM20471.1"/>
    <property type="molecule type" value="Genomic_DNA"/>
</dbReference>
<gene>
    <name evidence="1" type="ORF">EFQ99_29540</name>
</gene>
<comment type="caution">
    <text evidence="1">The sequence shown here is derived from an EMBL/GenBank/DDBJ whole genome shotgun (WGS) entry which is preliminary data.</text>
</comment>
<reference evidence="2" key="1">
    <citation type="submission" date="2018-11" db="EMBL/GenBank/DDBJ databases">
        <title>Rhizobium chutanense sp. nov., isolated from root nodules of Phaseolus vulgaris in China.</title>
        <authorList>
            <person name="Huo Y."/>
        </authorList>
    </citation>
    <scope>NUCLEOTIDE SEQUENCE [LARGE SCALE GENOMIC DNA]</scope>
    <source>
        <strain evidence="2">CCBAU 65647</strain>
    </source>
</reference>
<protein>
    <submittedName>
        <fullName evidence="1">Uncharacterized protein</fullName>
    </submittedName>
</protein>
<dbReference type="AlphaFoldDB" id="A0A432PC65"/>
<evidence type="ECO:0000313" key="2">
    <source>
        <dbReference type="Proteomes" id="UP000278823"/>
    </source>
</evidence>
<organism evidence="1 2">
    <name type="scientific">Rhizobium vallis</name>
    <dbReference type="NCBI Taxonomy" id="634290"/>
    <lineage>
        <taxon>Bacteria</taxon>
        <taxon>Pseudomonadati</taxon>
        <taxon>Pseudomonadota</taxon>
        <taxon>Alphaproteobacteria</taxon>
        <taxon>Hyphomicrobiales</taxon>
        <taxon>Rhizobiaceae</taxon>
        <taxon>Rhizobium/Agrobacterium group</taxon>
        <taxon>Rhizobium</taxon>
    </lineage>
</organism>
<keyword evidence="2" id="KW-1185">Reference proteome</keyword>